<evidence type="ECO:0000256" key="9">
    <source>
        <dbReference type="PIRSR" id="PIRSR600821-52"/>
    </source>
</evidence>
<dbReference type="CDD" id="cd00430">
    <property type="entry name" value="PLPDE_III_AR"/>
    <property type="match status" value="1"/>
</dbReference>
<dbReference type="AlphaFoldDB" id="A0A849VIL2"/>
<dbReference type="Gene3D" id="2.40.37.10">
    <property type="entry name" value="Lyase, Ornithine Decarboxylase, Chain A, domain 1"/>
    <property type="match status" value="1"/>
</dbReference>
<protein>
    <recommendedName>
        <fullName evidence="4 7">Alanine racemase</fullName>
        <ecNumber evidence="4 7">5.1.1.1</ecNumber>
    </recommendedName>
</protein>
<evidence type="ECO:0000313" key="12">
    <source>
        <dbReference type="Proteomes" id="UP000550508"/>
    </source>
</evidence>
<proteinExistence type="inferred from homology"/>
<feature type="active site" description="Proton acceptor; specific for L-alanine" evidence="7">
    <location>
        <position position="266"/>
    </location>
</feature>
<evidence type="ECO:0000256" key="3">
    <source>
        <dbReference type="ARBA" id="ARBA00007880"/>
    </source>
</evidence>
<keyword evidence="6 7" id="KW-0413">Isomerase</keyword>
<organism evidence="11 12">
    <name type="scientific">Phyllobacterium pellucidum</name>
    <dbReference type="NCBI Taxonomy" id="2740464"/>
    <lineage>
        <taxon>Bacteria</taxon>
        <taxon>Pseudomonadati</taxon>
        <taxon>Pseudomonadota</taxon>
        <taxon>Alphaproteobacteria</taxon>
        <taxon>Hyphomicrobiales</taxon>
        <taxon>Phyllobacteriaceae</taxon>
        <taxon>Phyllobacterium</taxon>
    </lineage>
</organism>
<dbReference type="RefSeq" id="WP_174207615.1">
    <property type="nucleotide sequence ID" value="NZ_JABUMX010000001.1"/>
</dbReference>
<accession>A0A849VIL2</accession>
<dbReference type="HAMAP" id="MF_01201">
    <property type="entry name" value="Ala_racemase"/>
    <property type="match status" value="1"/>
</dbReference>
<dbReference type="Pfam" id="PF00842">
    <property type="entry name" value="Ala_racemase_C"/>
    <property type="match status" value="1"/>
</dbReference>
<dbReference type="GO" id="GO:0030632">
    <property type="term" value="P:D-alanine biosynthetic process"/>
    <property type="evidence" value="ECO:0007669"/>
    <property type="project" value="UniProtKB-UniRule"/>
</dbReference>
<dbReference type="Proteomes" id="UP000550508">
    <property type="component" value="Unassembled WGS sequence"/>
</dbReference>
<dbReference type="PROSITE" id="PS00395">
    <property type="entry name" value="ALANINE_RACEMASE"/>
    <property type="match status" value="1"/>
</dbReference>
<feature type="modified residue" description="N6-(pyridoxal phosphate)lysine" evidence="7 8">
    <location>
        <position position="49"/>
    </location>
</feature>
<feature type="binding site" evidence="7 9">
    <location>
        <position position="325"/>
    </location>
    <ligand>
        <name>substrate</name>
    </ligand>
</feature>
<comment type="cofactor">
    <cofactor evidence="2 7 8">
        <name>pyridoxal 5'-phosphate</name>
        <dbReference type="ChEBI" id="CHEBI:597326"/>
    </cofactor>
</comment>
<feature type="active site" description="Proton acceptor; specific for D-alanine" evidence="7">
    <location>
        <position position="49"/>
    </location>
</feature>
<comment type="caution">
    <text evidence="11">The sequence shown here is derived from an EMBL/GenBank/DDBJ whole genome shotgun (WGS) entry which is preliminary data.</text>
</comment>
<dbReference type="InterPro" id="IPR029066">
    <property type="entry name" value="PLP-binding_barrel"/>
</dbReference>
<gene>
    <name evidence="11" type="primary">alr</name>
    <name evidence="11" type="ORF">HQ945_02110</name>
</gene>
<feature type="binding site" evidence="7 9">
    <location>
        <position position="147"/>
    </location>
    <ligand>
        <name>substrate</name>
    </ligand>
</feature>
<dbReference type="NCBIfam" id="TIGR00492">
    <property type="entry name" value="alr"/>
    <property type="match status" value="1"/>
</dbReference>
<dbReference type="Gene3D" id="3.20.20.10">
    <property type="entry name" value="Alanine racemase"/>
    <property type="match status" value="1"/>
</dbReference>
<dbReference type="EC" id="5.1.1.1" evidence="4 7"/>
<dbReference type="InterPro" id="IPR020622">
    <property type="entry name" value="Ala_racemase_pyridoxalP-BS"/>
</dbReference>
<feature type="domain" description="Alanine racemase C-terminal" evidence="10">
    <location>
        <begin position="245"/>
        <end position="382"/>
    </location>
</feature>
<dbReference type="SUPFAM" id="SSF50621">
    <property type="entry name" value="Alanine racemase C-terminal domain-like"/>
    <property type="match status" value="1"/>
</dbReference>
<sequence length="388" mass="41219">MNNKTNVTTTGADPRLAGGRLTIDLDALIANWQLLAEKSKPAETSAVVKADAYGLGIVHVVPALWQAGCRSFFVALAEEGLRVKAVAPDARVFVLNGFFEGAFPAYEQSDLIPVLGSPHEIELWERANSGRPEPLPFALNVDTGMNRLGLTVDEALAYAARPGAPAPVLLITHLATADDTAHALTAKQFESFQKLRAAFKGIQSSIANSPGVFHTLHTGFDLSRPGVAMYGGEPLSGVANPMRPVVTVKARIVQIRNGRKGETVGYGATATLERDTRIAICSVGYADGYLRSASGSGVPLRNTVAKGGEGFIAGQKVPVIGRVTMDLTSFDVTDLPEEAAKPGDFIELIGANIALDEAARAAGTIGYEMLTSLGNRYHRRYLYSGKRS</sequence>
<dbReference type="PRINTS" id="PR00992">
    <property type="entry name" value="ALARACEMASE"/>
</dbReference>
<dbReference type="PANTHER" id="PTHR30511">
    <property type="entry name" value="ALANINE RACEMASE"/>
    <property type="match status" value="1"/>
</dbReference>
<keyword evidence="5 7" id="KW-0663">Pyridoxal phosphate</keyword>
<dbReference type="InterPro" id="IPR009006">
    <property type="entry name" value="Ala_racemase/Decarboxylase_C"/>
</dbReference>
<evidence type="ECO:0000256" key="8">
    <source>
        <dbReference type="PIRSR" id="PIRSR600821-50"/>
    </source>
</evidence>
<evidence type="ECO:0000256" key="2">
    <source>
        <dbReference type="ARBA" id="ARBA00001933"/>
    </source>
</evidence>
<evidence type="ECO:0000256" key="6">
    <source>
        <dbReference type="ARBA" id="ARBA00023235"/>
    </source>
</evidence>
<dbReference type="GO" id="GO:0008784">
    <property type="term" value="F:alanine racemase activity"/>
    <property type="evidence" value="ECO:0007669"/>
    <property type="project" value="UniProtKB-UniRule"/>
</dbReference>
<dbReference type="PANTHER" id="PTHR30511:SF0">
    <property type="entry name" value="ALANINE RACEMASE, CATABOLIC-RELATED"/>
    <property type="match status" value="1"/>
</dbReference>
<dbReference type="InterPro" id="IPR011079">
    <property type="entry name" value="Ala_racemase_C"/>
</dbReference>
<dbReference type="GO" id="GO:0005829">
    <property type="term" value="C:cytosol"/>
    <property type="evidence" value="ECO:0007669"/>
    <property type="project" value="TreeGrafter"/>
</dbReference>
<evidence type="ECO:0000256" key="5">
    <source>
        <dbReference type="ARBA" id="ARBA00022898"/>
    </source>
</evidence>
<reference evidence="11 12" key="1">
    <citation type="submission" date="2020-05" db="EMBL/GenBank/DDBJ databases">
        <authorList>
            <person name="Kim M.K."/>
        </authorList>
    </citation>
    <scope>NUCLEOTIDE SEQUENCE [LARGE SCALE GENOMIC DNA]</scope>
    <source>
        <strain evidence="11 12">BT25</strain>
    </source>
</reference>
<keyword evidence="12" id="KW-1185">Reference proteome</keyword>
<dbReference type="SMART" id="SM01005">
    <property type="entry name" value="Ala_racemase_C"/>
    <property type="match status" value="1"/>
</dbReference>
<dbReference type="Pfam" id="PF01168">
    <property type="entry name" value="Ala_racemase_N"/>
    <property type="match status" value="1"/>
</dbReference>
<comment type="function">
    <text evidence="7">Catalyzes the interconversion of L-alanine and D-alanine. May also act on other amino acids.</text>
</comment>
<evidence type="ECO:0000259" key="10">
    <source>
        <dbReference type="SMART" id="SM01005"/>
    </source>
</evidence>
<comment type="similarity">
    <text evidence="3 7">Belongs to the alanine racemase family.</text>
</comment>
<dbReference type="UniPathway" id="UPA00042">
    <property type="reaction ID" value="UER00497"/>
</dbReference>
<evidence type="ECO:0000256" key="4">
    <source>
        <dbReference type="ARBA" id="ARBA00013089"/>
    </source>
</evidence>
<dbReference type="GO" id="GO:0030170">
    <property type="term" value="F:pyridoxal phosphate binding"/>
    <property type="evidence" value="ECO:0007669"/>
    <property type="project" value="UniProtKB-UniRule"/>
</dbReference>
<comment type="pathway">
    <text evidence="7">Amino-acid biosynthesis; D-alanine biosynthesis; D-alanine from L-alanine: step 1/1.</text>
</comment>
<comment type="catalytic activity">
    <reaction evidence="1 7">
        <text>L-alanine = D-alanine</text>
        <dbReference type="Rhea" id="RHEA:20249"/>
        <dbReference type="ChEBI" id="CHEBI:57416"/>
        <dbReference type="ChEBI" id="CHEBI:57972"/>
        <dbReference type="EC" id="5.1.1.1"/>
    </reaction>
</comment>
<dbReference type="EMBL" id="JABUMX010000001">
    <property type="protein sequence ID" value="NTS30035.1"/>
    <property type="molecule type" value="Genomic_DNA"/>
</dbReference>
<evidence type="ECO:0000313" key="11">
    <source>
        <dbReference type="EMBL" id="NTS30035.1"/>
    </source>
</evidence>
<evidence type="ECO:0000256" key="7">
    <source>
        <dbReference type="HAMAP-Rule" id="MF_01201"/>
    </source>
</evidence>
<evidence type="ECO:0000256" key="1">
    <source>
        <dbReference type="ARBA" id="ARBA00000316"/>
    </source>
</evidence>
<name>A0A849VIL2_9HYPH</name>
<dbReference type="InterPro" id="IPR001608">
    <property type="entry name" value="Ala_racemase_N"/>
</dbReference>
<dbReference type="SUPFAM" id="SSF51419">
    <property type="entry name" value="PLP-binding barrel"/>
    <property type="match status" value="1"/>
</dbReference>
<dbReference type="InterPro" id="IPR000821">
    <property type="entry name" value="Ala_racemase"/>
</dbReference>